<evidence type="ECO:0000259" key="9">
    <source>
        <dbReference type="PROSITE" id="PS50975"/>
    </source>
</evidence>
<dbReference type="GO" id="GO:0005524">
    <property type="term" value="F:ATP binding"/>
    <property type="evidence" value="ECO:0007669"/>
    <property type="project" value="UniProtKB-UniRule"/>
</dbReference>
<dbReference type="SUPFAM" id="SSF56059">
    <property type="entry name" value="Glutathione synthetase ATP-binding domain-like"/>
    <property type="match status" value="2"/>
</dbReference>
<dbReference type="InterPro" id="IPR011095">
    <property type="entry name" value="Dala_Dala_lig_C"/>
</dbReference>
<comment type="similarity">
    <text evidence="1">Belongs to the D-alanine--D-alanine ligase family.</text>
</comment>
<dbReference type="GO" id="GO:0071555">
    <property type="term" value="P:cell wall organization"/>
    <property type="evidence" value="ECO:0007669"/>
    <property type="project" value="UniProtKB-KW"/>
</dbReference>
<dbReference type="PROSITE" id="PS50975">
    <property type="entry name" value="ATP_GRASP"/>
    <property type="match status" value="1"/>
</dbReference>
<keyword evidence="7" id="KW-0961">Cell wall biogenesis/degradation</keyword>
<dbReference type="InterPro" id="IPR011761">
    <property type="entry name" value="ATP-grasp"/>
</dbReference>
<dbReference type="STRING" id="1797989.A3H66_00970"/>
<dbReference type="AlphaFoldDB" id="A0A1F5SC02"/>
<proteinExistence type="inferred from homology"/>
<evidence type="ECO:0000256" key="6">
    <source>
        <dbReference type="ARBA" id="ARBA00022984"/>
    </source>
</evidence>
<comment type="caution">
    <text evidence="10">The sequence shown here is derived from an EMBL/GenBank/DDBJ whole genome shotgun (WGS) entry which is preliminary data.</text>
</comment>
<keyword evidence="2" id="KW-0436">Ligase</keyword>
<dbReference type="GO" id="GO:0046872">
    <property type="term" value="F:metal ion binding"/>
    <property type="evidence" value="ECO:0007669"/>
    <property type="project" value="InterPro"/>
</dbReference>
<gene>
    <name evidence="10" type="ORF">A3H66_00970</name>
</gene>
<evidence type="ECO:0000313" key="10">
    <source>
        <dbReference type="EMBL" id="OGF24092.1"/>
    </source>
</evidence>
<dbReference type="GO" id="GO:0008716">
    <property type="term" value="F:D-alanine-D-alanine ligase activity"/>
    <property type="evidence" value="ECO:0007669"/>
    <property type="project" value="InterPro"/>
</dbReference>
<dbReference type="EMBL" id="MFFW01000038">
    <property type="protein sequence ID" value="OGF24092.1"/>
    <property type="molecule type" value="Genomic_DNA"/>
</dbReference>
<evidence type="ECO:0000313" key="11">
    <source>
        <dbReference type="Proteomes" id="UP000178783"/>
    </source>
</evidence>
<dbReference type="InterPro" id="IPR016185">
    <property type="entry name" value="PreATP-grasp_dom_sf"/>
</dbReference>
<keyword evidence="4 8" id="KW-0067">ATP-binding</keyword>
<dbReference type="GO" id="GO:0009252">
    <property type="term" value="P:peptidoglycan biosynthetic process"/>
    <property type="evidence" value="ECO:0007669"/>
    <property type="project" value="UniProtKB-KW"/>
</dbReference>
<dbReference type="PANTHER" id="PTHR23132:SF0">
    <property type="entry name" value="D-ALANINE-D-ALANINE LIGASE FAMILY"/>
    <property type="match status" value="1"/>
</dbReference>
<evidence type="ECO:0000256" key="3">
    <source>
        <dbReference type="ARBA" id="ARBA00022741"/>
    </source>
</evidence>
<dbReference type="Gene3D" id="3.30.1490.20">
    <property type="entry name" value="ATP-grasp fold, A domain"/>
    <property type="match status" value="1"/>
</dbReference>
<evidence type="ECO:0000256" key="2">
    <source>
        <dbReference type="ARBA" id="ARBA00022598"/>
    </source>
</evidence>
<protein>
    <recommendedName>
        <fullName evidence="9">ATP-grasp domain-containing protein</fullName>
    </recommendedName>
</protein>
<dbReference type="InterPro" id="IPR013815">
    <property type="entry name" value="ATP_grasp_subdomain_1"/>
</dbReference>
<keyword evidence="5" id="KW-0133">Cell shape</keyword>
<accession>A0A1F5SC02</accession>
<dbReference type="InterPro" id="IPR000291">
    <property type="entry name" value="D-Ala_lig_Van_CS"/>
</dbReference>
<dbReference type="SUPFAM" id="SSF52440">
    <property type="entry name" value="PreATP-grasp domain"/>
    <property type="match status" value="2"/>
</dbReference>
<dbReference type="Pfam" id="PF01820">
    <property type="entry name" value="Dala_Dala_lig_N"/>
    <property type="match status" value="2"/>
</dbReference>
<evidence type="ECO:0000256" key="5">
    <source>
        <dbReference type="ARBA" id="ARBA00022960"/>
    </source>
</evidence>
<dbReference type="Pfam" id="PF07478">
    <property type="entry name" value="Dala_Dala_lig_C"/>
    <property type="match status" value="2"/>
</dbReference>
<sequence>MPKFTIALLCGGPSLERAISLNSARTVLDHLTSDKIEILPVYFDHKKNAFAISRAQLYSNTPADFDFKLKQTSRALTSKKLIDFLKKVYITFPVIHGQFGEDGEIQKFLENHNLPFIGSSSAACRLAFDKHISNEYIKKKGFYTLPSLLLLKRNFSAHKREIAEFFKKHKIKRAIVKPAGGGSSIAVYSIADPDAALMASQEIFSKDEGTRVVLEPFCQGKEFTVIILENRTGQPVAILPTEIEMSYKDNQIFDYRRKYLANRQVVYHCPPRFSEKIIIKIQKQAEELFKLFAMRDFARFDGWLLPDGRIWFSDFNPISGMEQNSFLFMQSSRLGMSHRDLLQYVLVNSCRRQGISLPLAIRRPTPKPPRRKKINVIFGGKTAERQVSVMSGTNVWLKLKRSAKYNPQPYLLDTKDNVWRLPYTLTLNHTVEEITQACRQAKLNQKRLKKLTAKIISRLQVEKKDLSEPWFLPEKMSLKKFVQKSPYVFIALHGGIGENGQLQKMLELTNKPFNGSDSTASELCMNKFATSQALAGLEQEGIDTAKKKVVELNFLKKFKNQDFTKYWRYLLKELGGSSLIVKPLDDGCSAGIARLYHANDLKIYLDYVFRISNYPGIVMLEGATPGATDSISYILVNKRCYRSPRLKAGVRSRMTKNEFSDSLRDGHFIPDGRLTNQHGIIEMPTRPMRKIMFEKFIATDKVQVINNKLNWQKNTGWIEITVGLLEKREGPQAFNPSLTVASGNVLTLEEKFQGGTGVNITPPPAFYVRPSAVRAAKIRTEKVAQRLGIKGYGRIDAFMNVTSGELIIIEANTLPALTPSTVIFHQALAETPPLYPLKFLEKIVGNNY</sequence>
<dbReference type="Gene3D" id="3.40.50.20">
    <property type="match status" value="2"/>
</dbReference>
<organism evidence="10 11">
    <name type="scientific">Candidatus Falkowbacteria bacterium RIFCSPLOWO2_02_FULL_45_21</name>
    <dbReference type="NCBI Taxonomy" id="1797989"/>
    <lineage>
        <taxon>Bacteria</taxon>
        <taxon>Candidatus Falkowiibacteriota</taxon>
    </lineage>
</organism>
<evidence type="ECO:0000256" key="8">
    <source>
        <dbReference type="PROSITE-ProRule" id="PRU00409"/>
    </source>
</evidence>
<keyword evidence="6" id="KW-0573">Peptidoglycan synthesis</keyword>
<evidence type="ECO:0000256" key="1">
    <source>
        <dbReference type="ARBA" id="ARBA00010871"/>
    </source>
</evidence>
<dbReference type="Gene3D" id="3.30.470.20">
    <property type="entry name" value="ATP-grasp fold, B domain"/>
    <property type="match status" value="3"/>
</dbReference>
<name>A0A1F5SC02_9BACT</name>
<feature type="domain" description="ATP-grasp" evidence="9">
    <location>
        <begin position="134"/>
        <end position="347"/>
    </location>
</feature>
<evidence type="ECO:0000256" key="7">
    <source>
        <dbReference type="ARBA" id="ARBA00023316"/>
    </source>
</evidence>
<reference evidence="10 11" key="1">
    <citation type="journal article" date="2016" name="Nat. Commun.">
        <title>Thousands of microbial genomes shed light on interconnected biogeochemical processes in an aquifer system.</title>
        <authorList>
            <person name="Anantharaman K."/>
            <person name="Brown C.T."/>
            <person name="Hug L.A."/>
            <person name="Sharon I."/>
            <person name="Castelle C.J."/>
            <person name="Probst A.J."/>
            <person name="Thomas B.C."/>
            <person name="Singh A."/>
            <person name="Wilkins M.J."/>
            <person name="Karaoz U."/>
            <person name="Brodie E.L."/>
            <person name="Williams K.H."/>
            <person name="Hubbard S.S."/>
            <person name="Banfield J.F."/>
        </authorList>
    </citation>
    <scope>NUCLEOTIDE SEQUENCE [LARGE SCALE GENOMIC DNA]</scope>
</reference>
<keyword evidence="3 8" id="KW-0547">Nucleotide-binding</keyword>
<dbReference type="PROSITE" id="PS00844">
    <property type="entry name" value="DALA_DALA_LIGASE_2"/>
    <property type="match status" value="1"/>
</dbReference>
<evidence type="ECO:0000256" key="4">
    <source>
        <dbReference type="ARBA" id="ARBA00022840"/>
    </source>
</evidence>
<dbReference type="Proteomes" id="UP000178783">
    <property type="component" value="Unassembled WGS sequence"/>
</dbReference>
<dbReference type="InterPro" id="IPR011127">
    <property type="entry name" value="Dala_Dala_lig_N"/>
</dbReference>
<dbReference type="GO" id="GO:0008360">
    <property type="term" value="P:regulation of cell shape"/>
    <property type="evidence" value="ECO:0007669"/>
    <property type="project" value="UniProtKB-KW"/>
</dbReference>
<dbReference type="PANTHER" id="PTHR23132">
    <property type="entry name" value="D-ALANINE--D-ALANINE LIGASE"/>
    <property type="match status" value="1"/>
</dbReference>